<evidence type="ECO:0000256" key="3">
    <source>
        <dbReference type="ARBA" id="ARBA00022630"/>
    </source>
</evidence>
<proteinExistence type="inferred from homology"/>
<feature type="domain" description="Acyl-CoA dehydrogenase/oxidase C-terminal" evidence="6">
    <location>
        <begin position="229"/>
        <end position="355"/>
    </location>
</feature>
<dbReference type="InterPro" id="IPR036250">
    <property type="entry name" value="AcylCo_DH-like_C"/>
</dbReference>
<keyword evidence="9" id="KW-1185">Reference proteome</keyword>
<reference evidence="9" key="1">
    <citation type="journal article" date="2019" name="Int. J. Syst. Evol. Microbiol.">
        <title>The Global Catalogue of Microorganisms (GCM) 10K type strain sequencing project: providing services to taxonomists for standard genome sequencing and annotation.</title>
        <authorList>
            <consortium name="The Broad Institute Genomics Platform"/>
            <consortium name="The Broad Institute Genome Sequencing Center for Infectious Disease"/>
            <person name="Wu L."/>
            <person name="Ma J."/>
        </authorList>
    </citation>
    <scope>NUCLEOTIDE SEQUENCE [LARGE SCALE GENOMIC DNA]</scope>
    <source>
        <strain evidence="9">JCM 10425</strain>
    </source>
</reference>
<comment type="caution">
    <text evidence="8">The sequence shown here is derived from an EMBL/GenBank/DDBJ whole genome shotgun (WGS) entry which is preliminary data.</text>
</comment>
<evidence type="ECO:0000256" key="2">
    <source>
        <dbReference type="ARBA" id="ARBA00009347"/>
    </source>
</evidence>
<dbReference type="PANTHER" id="PTHR43884">
    <property type="entry name" value="ACYL-COA DEHYDROGENASE"/>
    <property type="match status" value="1"/>
</dbReference>
<evidence type="ECO:0000313" key="9">
    <source>
        <dbReference type="Proteomes" id="UP001500967"/>
    </source>
</evidence>
<dbReference type="SUPFAM" id="SSF56645">
    <property type="entry name" value="Acyl-CoA dehydrogenase NM domain-like"/>
    <property type="match status" value="1"/>
</dbReference>
<keyword evidence="3" id="KW-0285">Flavoprotein</keyword>
<feature type="domain" description="Acyl-CoA dehydrogenase/oxidase N-terminal" evidence="7">
    <location>
        <begin position="6"/>
        <end position="118"/>
    </location>
</feature>
<dbReference type="InterPro" id="IPR009075">
    <property type="entry name" value="AcylCo_DH/oxidase_C"/>
</dbReference>
<gene>
    <name evidence="8" type="ORF">GCM10009539_76590</name>
</gene>
<evidence type="ECO:0000313" key="8">
    <source>
        <dbReference type="EMBL" id="GAA0277469.1"/>
    </source>
</evidence>
<comment type="cofactor">
    <cofactor evidence="1">
        <name>FAD</name>
        <dbReference type="ChEBI" id="CHEBI:57692"/>
    </cofactor>
</comment>
<dbReference type="Gene3D" id="1.10.540.10">
    <property type="entry name" value="Acyl-CoA dehydrogenase/oxidase, N-terminal domain"/>
    <property type="match status" value="1"/>
</dbReference>
<evidence type="ECO:0000256" key="1">
    <source>
        <dbReference type="ARBA" id="ARBA00001974"/>
    </source>
</evidence>
<dbReference type="Gene3D" id="1.20.140.10">
    <property type="entry name" value="Butyryl-CoA Dehydrogenase, subunit A, domain 3"/>
    <property type="match status" value="1"/>
</dbReference>
<comment type="similarity">
    <text evidence="2">Belongs to the acyl-CoA dehydrogenase family.</text>
</comment>
<name>A0ABP3EWJ4_9ACTN</name>
<sequence>MEFGPSAEQRALADAVDDLVTRRARGTDPRAVLDTPRGYDETLWRTLCDQIGAAGLAIGEEHGGAGYSPAETHVVLERLGARLVPSPLLGSAVLAAGAIAASGDDDACARLLPGLAAGTTVGALAWADTRGRWRGDGSDVRADRDGPGWTLRGTATLVLDGADADVAVVVADTGDGAGLFEAHGPIARQRTPALDPTLRFATWRFDGTPATALTLDAGPVLAALADRAAVAVTALQVGAAGECLRRTVEHLRTRVQFGRPLGSFQALKHRVADLFVAVESARSMSWAAAGADAAELPYRAALAKAWCSDAYEQVAAETVQLHGGIAITWEHDAHLYFKRAHATAQLFGTSREHRRRLLSYV</sequence>
<dbReference type="EMBL" id="BAAAGX010000035">
    <property type="protein sequence ID" value="GAA0277469.1"/>
    <property type="molecule type" value="Genomic_DNA"/>
</dbReference>
<dbReference type="Pfam" id="PF02771">
    <property type="entry name" value="Acyl-CoA_dh_N"/>
    <property type="match status" value="1"/>
</dbReference>
<keyword evidence="4" id="KW-0274">FAD</keyword>
<dbReference type="PANTHER" id="PTHR43884:SF20">
    <property type="entry name" value="ACYL-COA DEHYDROGENASE FADE28"/>
    <property type="match status" value="1"/>
</dbReference>
<dbReference type="RefSeq" id="WP_344653853.1">
    <property type="nucleotide sequence ID" value="NZ_BAAAGX010000035.1"/>
</dbReference>
<dbReference type="InterPro" id="IPR046373">
    <property type="entry name" value="Acyl-CoA_Oxase/DH_mid-dom_sf"/>
</dbReference>
<evidence type="ECO:0000256" key="5">
    <source>
        <dbReference type="ARBA" id="ARBA00023002"/>
    </source>
</evidence>
<dbReference type="Pfam" id="PF00441">
    <property type="entry name" value="Acyl-CoA_dh_1"/>
    <property type="match status" value="1"/>
</dbReference>
<evidence type="ECO:0000259" key="7">
    <source>
        <dbReference type="Pfam" id="PF02771"/>
    </source>
</evidence>
<dbReference type="InterPro" id="IPR009100">
    <property type="entry name" value="AcylCoA_DH/oxidase_NM_dom_sf"/>
</dbReference>
<evidence type="ECO:0000256" key="4">
    <source>
        <dbReference type="ARBA" id="ARBA00022827"/>
    </source>
</evidence>
<dbReference type="InterPro" id="IPR013786">
    <property type="entry name" value="AcylCoA_DH/ox_N"/>
</dbReference>
<dbReference type="Proteomes" id="UP001500967">
    <property type="component" value="Unassembled WGS sequence"/>
</dbReference>
<dbReference type="SUPFAM" id="SSF47203">
    <property type="entry name" value="Acyl-CoA dehydrogenase C-terminal domain-like"/>
    <property type="match status" value="1"/>
</dbReference>
<evidence type="ECO:0000259" key="6">
    <source>
        <dbReference type="Pfam" id="PF00441"/>
    </source>
</evidence>
<organism evidence="8 9">
    <name type="scientific">Cryptosporangium japonicum</name>
    <dbReference type="NCBI Taxonomy" id="80872"/>
    <lineage>
        <taxon>Bacteria</taxon>
        <taxon>Bacillati</taxon>
        <taxon>Actinomycetota</taxon>
        <taxon>Actinomycetes</taxon>
        <taxon>Cryptosporangiales</taxon>
        <taxon>Cryptosporangiaceae</taxon>
        <taxon>Cryptosporangium</taxon>
    </lineage>
</organism>
<protein>
    <submittedName>
        <fullName evidence="8">Acyl-CoA dehydrogenase family protein</fullName>
    </submittedName>
</protein>
<dbReference type="InterPro" id="IPR037069">
    <property type="entry name" value="AcylCoA_DH/ox_N_sf"/>
</dbReference>
<keyword evidence="5" id="KW-0560">Oxidoreductase</keyword>
<dbReference type="Gene3D" id="2.40.110.10">
    <property type="entry name" value="Butyryl-CoA Dehydrogenase, subunit A, domain 2"/>
    <property type="match status" value="1"/>
</dbReference>
<accession>A0ABP3EWJ4</accession>